<evidence type="ECO:0000256" key="2">
    <source>
        <dbReference type="ARBA" id="ARBA00008814"/>
    </source>
</evidence>
<evidence type="ECO:0000259" key="7">
    <source>
        <dbReference type="PROSITE" id="PS50983"/>
    </source>
</evidence>
<gene>
    <name evidence="8" type="ordered locus">KKY_2472</name>
</gene>
<feature type="domain" description="Fe/B12 periplasmic-binding" evidence="7">
    <location>
        <begin position="42"/>
        <end position="315"/>
    </location>
</feature>
<dbReference type="RefSeq" id="WP_014131629.1">
    <property type="nucleotide sequence ID" value="NC_016078.1"/>
</dbReference>
<evidence type="ECO:0000256" key="3">
    <source>
        <dbReference type="ARBA" id="ARBA00022448"/>
    </source>
</evidence>
<protein>
    <submittedName>
        <fullName evidence="8">ABC-type Fe3+-hydroxamate transport system, periplasmic component</fullName>
    </submittedName>
</protein>
<comment type="subcellular location">
    <subcellularLocation>
        <location evidence="1">Cell envelope</location>
    </subcellularLocation>
</comment>
<keyword evidence="4" id="KW-0406">Ion transport</keyword>
<dbReference type="PANTHER" id="PTHR30532:SF24">
    <property type="entry name" value="FERRIC ENTEROBACTIN-BINDING PERIPLASMIC PROTEIN FEPB"/>
    <property type="match status" value="1"/>
</dbReference>
<dbReference type="PROSITE" id="PS50983">
    <property type="entry name" value="FE_B12_PBP"/>
    <property type="match status" value="1"/>
</dbReference>
<dbReference type="GO" id="GO:1901678">
    <property type="term" value="P:iron coordination entity transport"/>
    <property type="evidence" value="ECO:0007669"/>
    <property type="project" value="UniProtKB-ARBA"/>
</dbReference>
<dbReference type="KEGG" id="phl:KKY_2472"/>
<evidence type="ECO:0000313" key="8">
    <source>
        <dbReference type="EMBL" id="AEQ52480.1"/>
    </source>
</evidence>
<comment type="similarity">
    <text evidence="2">Belongs to the bacterial solute-binding protein 8 family.</text>
</comment>
<dbReference type="GO" id="GO:0030288">
    <property type="term" value="C:outer membrane-bounded periplasmic space"/>
    <property type="evidence" value="ECO:0007669"/>
    <property type="project" value="TreeGrafter"/>
</dbReference>
<keyword evidence="9" id="KW-1185">Reference proteome</keyword>
<keyword evidence="4" id="KW-0408">Iron</keyword>
<dbReference type="Proteomes" id="UP000008850">
    <property type="component" value="Chromosome"/>
</dbReference>
<dbReference type="Pfam" id="PF01497">
    <property type="entry name" value="Peripla_BP_2"/>
    <property type="match status" value="1"/>
</dbReference>
<dbReference type="AlphaFoldDB" id="G4R9V3"/>
<evidence type="ECO:0000256" key="6">
    <source>
        <dbReference type="SAM" id="SignalP"/>
    </source>
</evidence>
<keyword evidence="3" id="KW-0813">Transport</keyword>
<keyword evidence="4" id="KW-0410">Iron transport</keyword>
<dbReference type="EMBL" id="CP003075">
    <property type="protein sequence ID" value="AEQ52480.1"/>
    <property type="molecule type" value="Genomic_DNA"/>
</dbReference>
<dbReference type="HOGENOM" id="CLU_038034_0_3_5"/>
<dbReference type="PANTHER" id="PTHR30532">
    <property type="entry name" value="IRON III DICITRATE-BINDING PERIPLASMIC PROTEIN"/>
    <property type="match status" value="1"/>
</dbReference>
<sequence length="315" mass="33746">MFLSRTILILSAAALATPLAAQDMREVETVRGTISVPAAPQRILVLNPAIAGSVYALGFDVLGVVQSTRAPTEEGYSSVWAEPARAAGTQVLPWNFEGFNFEEILGHEPDLIVAGGQGRPGFLADAAYDQLSNIAPTVFVDTTPTVWQNELEYLAEILGRQDEADAAIAAYEDRVAEVGAAIALPPQPTVFMLSIEVDNPYFLPEDTATPLLFGDVGFELDPVSERFPDAEAASTGDSVQVSPEIATEAFSAPTIVLVPWSAESATVADLEANPILSRLPAVEEGNVYTVPDYAYRFDYYGALATLDVIEETFAR</sequence>
<evidence type="ECO:0000256" key="1">
    <source>
        <dbReference type="ARBA" id="ARBA00004196"/>
    </source>
</evidence>
<evidence type="ECO:0000313" key="9">
    <source>
        <dbReference type="Proteomes" id="UP000008850"/>
    </source>
</evidence>
<evidence type="ECO:0000256" key="4">
    <source>
        <dbReference type="ARBA" id="ARBA00022496"/>
    </source>
</evidence>
<dbReference type="InterPro" id="IPR002491">
    <property type="entry name" value="ABC_transptr_periplasmic_BD"/>
</dbReference>
<evidence type="ECO:0000256" key="5">
    <source>
        <dbReference type="ARBA" id="ARBA00022729"/>
    </source>
</evidence>
<feature type="chain" id="PRO_5003467524" evidence="6">
    <location>
        <begin position="22"/>
        <end position="315"/>
    </location>
</feature>
<name>G4R9V3_PELHB</name>
<accession>G4R9V3</accession>
<proteinExistence type="inferred from homology"/>
<organism evidence="8 9">
    <name type="scientific">Pelagibacterium halotolerans (strain DSM 22347 / JCM 15775 / CGMCC 1.7692 / B2)</name>
    <dbReference type="NCBI Taxonomy" id="1082931"/>
    <lineage>
        <taxon>Bacteria</taxon>
        <taxon>Pseudomonadati</taxon>
        <taxon>Pseudomonadota</taxon>
        <taxon>Alphaproteobacteria</taxon>
        <taxon>Hyphomicrobiales</taxon>
        <taxon>Devosiaceae</taxon>
        <taxon>Pelagibacterium</taxon>
    </lineage>
</organism>
<feature type="signal peptide" evidence="6">
    <location>
        <begin position="1"/>
        <end position="21"/>
    </location>
</feature>
<keyword evidence="5 6" id="KW-0732">Signal</keyword>
<dbReference type="SUPFAM" id="SSF53807">
    <property type="entry name" value="Helical backbone' metal receptor"/>
    <property type="match status" value="1"/>
</dbReference>
<dbReference type="Gene3D" id="3.40.50.1980">
    <property type="entry name" value="Nitrogenase molybdenum iron protein domain"/>
    <property type="match status" value="2"/>
</dbReference>
<reference evidence="8 9" key="1">
    <citation type="journal article" date="2012" name="J. Bacteriol.">
        <title>Complete genome sequence of Pelagibacterium halotolerans B2T.</title>
        <authorList>
            <person name="Huo Y.Y."/>
            <person name="Cheng H."/>
            <person name="Han X.F."/>
            <person name="Jiang X.W."/>
            <person name="Sun C."/>
            <person name="Zhang X.Q."/>
            <person name="Zhu X.F."/>
            <person name="Liu Y.F."/>
            <person name="Li P.F."/>
            <person name="Ni P.X."/>
            <person name="Wu M."/>
        </authorList>
    </citation>
    <scope>NUCLEOTIDE SEQUENCE [LARGE SCALE GENOMIC DNA]</scope>
    <source>
        <strain evidence="9">DSM 22347 / JCM 15775 / CGMCC 1.7692 / B2</strain>
    </source>
</reference>
<dbReference type="eggNOG" id="COG4592">
    <property type="taxonomic scope" value="Bacteria"/>
</dbReference>
<dbReference type="InterPro" id="IPR051313">
    <property type="entry name" value="Bact_iron-sidero_bind"/>
</dbReference>
<dbReference type="STRING" id="1082931.KKY_2472"/>